<keyword evidence="3" id="KW-1185">Reference proteome</keyword>
<evidence type="ECO:0000256" key="1">
    <source>
        <dbReference type="SAM" id="MobiDB-lite"/>
    </source>
</evidence>
<dbReference type="EMBL" id="GL833157">
    <property type="protein sequence ID" value="EGB04013.1"/>
    <property type="molecule type" value="Genomic_DNA"/>
</dbReference>
<evidence type="ECO:0000313" key="2">
    <source>
        <dbReference type="EMBL" id="EGB04013.1"/>
    </source>
</evidence>
<gene>
    <name evidence="2" type="ORF">AURANDRAFT_72631</name>
</gene>
<feature type="region of interest" description="Disordered" evidence="1">
    <location>
        <begin position="1"/>
        <end position="278"/>
    </location>
</feature>
<name>F0YLM7_AURAN</name>
<feature type="compositionally biased region" description="Basic and acidic residues" evidence="1">
    <location>
        <begin position="50"/>
        <end position="61"/>
    </location>
</feature>
<dbReference type="RefSeq" id="XP_009041291.1">
    <property type="nucleotide sequence ID" value="XM_009043043.1"/>
</dbReference>
<dbReference type="GeneID" id="20228797"/>
<feature type="non-terminal residue" evidence="2">
    <location>
        <position position="491"/>
    </location>
</feature>
<feature type="compositionally biased region" description="Basic residues" evidence="1">
    <location>
        <begin position="151"/>
        <end position="162"/>
    </location>
</feature>
<feature type="compositionally biased region" description="Gly residues" evidence="1">
    <location>
        <begin position="139"/>
        <end position="149"/>
    </location>
</feature>
<feature type="compositionally biased region" description="Basic residues" evidence="1">
    <location>
        <begin position="336"/>
        <end position="360"/>
    </location>
</feature>
<dbReference type="Proteomes" id="UP000002729">
    <property type="component" value="Unassembled WGS sequence"/>
</dbReference>
<feature type="compositionally biased region" description="Basic and acidic residues" evidence="1">
    <location>
        <begin position="117"/>
        <end position="134"/>
    </location>
</feature>
<accession>F0YLM7</accession>
<dbReference type="AlphaFoldDB" id="F0YLM7"/>
<organism evidence="3">
    <name type="scientific">Aureococcus anophagefferens</name>
    <name type="common">Harmful bloom alga</name>
    <dbReference type="NCBI Taxonomy" id="44056"/>
    <lineage>
        <taxon>Eukaryota</taxon>
        <taxon>Sar</taxon>
        <taxon>Stramenopiles</taxon>
        <taxon>Ochrophyta</taxon>
        <taxon>Pelagophyceae</taxon>
        <taxon>Pelagomonadales</taxon>
        <taxon>Pelagomonadaceae</taxon>
        <taxon>Aureococcus</taxon>
    </lineage>
</organism>
<reference evidence="2 3" key="1">
    <citation type="journal article" date="2011" name="Proc. Natl. Acad. Sci. U.S.A.">
        <title>Niche of harmful alga Aureococcus anophagefferens revealed through ecogenomics.</title>
        <authorList>
            <person name="Gobler C.J."/>
            <person name="Berry D.L."/>
            <person name="Dyhrman S.T."/>
            <person name="Wilhelm S.W."/>
            <person name="Salamov A."/>
            <person name="Lobanov A.V."/>
            <person name="Zhang Y."/>
            <person name="Collier J.L."/>
            <person name="Wurch L.L."/>
            <person name="Kustka A.B."/>
            <person name="Dill B.D."/>
            <person name="Shah M."/>
            <person name="VerBerkmoes N.C."/>
            <person name="Kuo A."/>
            <person name="Terry A."/>
            <person name="Pangilinan J."/>
            <person name="Lindquist E.A."/>
            <person name="Lucas S."/>
            <person name="Paulsen I.T."/>
            <person name="Hattenrath-Lehmann T.K."/>
            <person name="Talmage S.C."/>
            <person name="Walker E.A."/>
            <person name="Koch F."/>
            <person name="Burson A.M."/>
            <person name="Marcoval M.A."/>
            <person name="Tang Y.Z."/>
            <person name="Lecleir G.R."/>
            <person name="Coyne K.J."/>
            <person name="Berg G.M."/>
            <person name="Bertrand E.M."/>
            <person name="Saito M.A."/>
            <person name="Gladyshev V.N."/>
            <person name="Grigoriev I.V."/>
        </authorList>
    </citation>
    <scope>NUCLEOTIDE SEQUENCE [LARGE SCALE GENOMIC DNA]</scope>
    <source>
        <strain evidence="3">CCMP 1984</strain>
    </source>
</reference>
<feature type="compositionally biased region" description="Low complexity" evidence="1">
    <location>
        <begin position="103"/>
        <end position="116"/>
    </location>
</feature>
<sequence>ARRAAPALRRGLRRRRRRRGRGPVPRGRGAAGGPAAPGRGPLRGPVPGPRGEHHVDARDARVPASELAPDRRRRRRALRRRRPRRLLVPASQRVRGPPRVRRGAAPGAPRLPLQLRPPDRRGPAAAQRRDDARHRAAGGRRGPLGGVVGRGHPRPRARRRPGGRGDPDDLWGWLRARAASRAAPRGPHAHRGPVGRPRGVRRERVCPGRRRRGLDGRRRRGLDVGRRRRLGGKRRPPADHLRVDLRPPAGQHKRAKFPTSKAHISAGFHSPPGPRRGRVRLRRGHREFARRRGARAALDEQVGDGEQLRVRRRAALRRVSVVRGQARQFAGLRDGHRAHPNLHGHRGRRRGAVQRARRVAVRGVLPQRPRGEERQEARVARRRRTRGRGRAARRAVAAAPRDDREPGAGAPGRRPGHRRHLRARRRAPLRPPRLRGPPPLSGLRQRGPRPRPRLCLRLPGRGGAERDAGRRRARGPGRRRRADDVVSESSV</sequence>
<feature type="compositionally biased region" description="Basic residues" evidence="1">
    <location>
        <begin position="414"/>
        <end position="428"/>
    </location>
</feature>
<feature type="compositionally biased region" description="Basic and acidic residues" evidence="1">
    <location>
        <begin position="213"/>
        <end position="225"/>
    </location>
</feature>
<feature type="compositionally biased region" description="Pro residues" evidence="1">
    <location>
        <begin position="429"/>
        <end position="440"/>
    </location>
</feature>
<feature type="compositionally biased region" description="Basic and acidic residues" evidence="1">
    <location>
        <begin position="236"/>
        <end position="245"/>
    </location>
</feature>
<dbReference type="InParanoid" id="F0YLM7"/>
<protein>
    <submittedName>
        <fullName evidence="2">Uncharacterized protein</fullName>
    </submittedName>
</protein>
<dbReference type="KEGG" id="aaf:AURANDRAFT_72631"/>
<feature type="region of interest" description="Disordered" evidence="1">
    <location>
        <begin position="334"/>
        <end position="491"/>
    </location>
</feature>
<feature type="non-terminal residue" evidence="2">
    <location>
        <position position="1"/>
    </location>
</feature>
<dbReference type="OMA" id="LFPTETC"/>
<feature type="compositionally biased region" description="Basic residues" evidence="1">
    <location>
        <begin position="10"/>
        <end position="21"/>
    </location>
</feature>
<feature type="compositionally biased region" description="Basic residues" evidence="1">
    <location>
        <begin position="71"/>
        <end position="85"/>
    </location>
</feature>
<feature type="compositionally biased region" description="Low complexity" evidence="1">
    <location>
        <begin position="22"/>
        <end position="45"/>
    </location>
</feature>
<feature type="compositionally biased region" description="Basic and acidic residues" evidence="1">
    <location>
        <begin position="369"/>
        <end position="379"/>
    </location>
</feature>
<feature type="compositionally biased region" description="Basic residues" evidence="1">
    <location>
        <begin position="380"/>
        <end position="393"/>
    </location>
</feature>
<feature type="compositionally biased region" description="Low complexity" evidence="1">
    <location>
        <begin position="175"/>
        <end position="186"/>
    </location>
</feature>
<feature type="compositionally biased region" description="Basic residues" evidence="1">
    <location>
        <begin position="471"/>
        <end position="480"/>
    </location>
</feature>
<feature type="compositionally biased region" description="Basic residues" evidence="1">
    <location>
        <begin position="187"/>
        <end position="199"/>
    </location>
</feature>
<proteinExistence type="predicted"/>
<evidence type="ECO:0000313" key="3">
    <source>
        <dbReference type="Proteomes" id="UP000002729"/>
    </source>
</evidence>
<feature type="compositionally biased region" description="Basic residues" evidence="1">
    <location>
        <begin position="226"/>
        <end position="235"/>
    </location>
</feature>